<dbReference type="EMBL" id="JN885137">
    <property type="protein sequence ID" value="AEW87759.1"/>
    <property type="molecule type" value="Genomic_DNA"/>
</dbReference>
<protein>
    <submittedName>
        <fullName evidence="3">JM64</fullName>
    </submittedName>
</protein>
<gene>
    <name evidence="3" type="ORF">JM64</name>
</gene>
<reference evidence="4 5" key="1">
    <citation type="journal article" date="2013" name="J. Virol.">
        <title>Genomic characterization of Japanese macaque rhadinovirus, a novel herpesvirus isolated from a nonhuman primate with a spontaneous inflammatory demyelinating disease.</title>
        <authorList>
            <person name="Estep R.D."/>
            <person name="Hansen S.G."/>
            <person name="Rogers K.S."/>
            <person name="Axthelm M.K."/>
            <person name="Wong S.W."/>
        </authorList>
    </citation>
    <scope>NUCLEOTIDE SEQUENCE [LARGE SCALE GENOMIC DNA]</scope>
    <source>
        <strain evidence="3">12E2</strain>
        <strain evidence="2">3A1</strain>
    </source>
</reference>
<feature type="domain" description="Protein kinase" evidence="1">
    <location>
        <begin position="75"/>
        <end position="433"/>
    </location>
</feature>
<dbReference type="PROSITE" id="PS50011">
    <property type="entry name" value="PROTEIN_KINASE_DOM"/>
    <property type="match status" value="1"/>
</dbReference>
<evidence type="ECO:0000313" key="2">
    <source>
        <dbReference type="EMBL" id="AEW87589.1"/>
    </source>
</evidence>
<evidence type="ECO:0000313" key="4">
    <source>
        <dbReference type="Proteomes" id="UP000124292"/>
    </source>
</evidence>
<dbReference type="Proteomes" id="UP000124292">
    <property type="component" value="Genome"/>
</dbReference>
<dbReference type="EMBL" id="JN885136">
    <property type="protein sequence ID" value="AEW87589.1"/>
    <property type="molecule type" value="Genomic_DNA"/>
</dbReference>
<dbReference type="InterPro" id="IPR000719">
    <property type="entry name" value="Prot_kinase_dom"/>
</dbReference>
<organism evidence="3 4">
    <name type="scientific">Macaca fuscata rhadinovirus</name>
    <dbReference type="NCBI Taxonomy" id="272551"/>
    <lineage>
        <taxon>Viruses</taxon>
        <taxon>Duplodnaviria</taxon>
        <taxon>Heunggongvirae</taxon>
        <taxon>Peploviricota</taxon>
        <taxon>Herviviricetes</taxon>
        <taxon>Herpesvirales</taxon>
        <taxon>Orthoherpesviridae</taxon>
        <taxon>Gammaherpesvirinae</taxon>
        <taxon>Rhadinovirus</taxon>
        <taxon>Rhadinovirus macacinegamma11</taxon>
        <taxon>macacine gammaherpesvirus 11</taxon>
    </lineage>
</organism>
<dbReference type="InterPro" id="IPR011009">
    <property type="entry name" value="Kinase-like_dom_sf"/>
</dbReference>
<dbReference type="SMART" id="SM00220">
    <property type="entry name" value="S_TKc"/>
    <property type="match status" value="1"/>
</dbReference>
<dbReference type="RefSeq" id="YP_238367.1">
    <property type="nucleotide sequence ID" value="NC_007016.1"/>
</dbReference>
<name>G9JMP2_9GAMA</name>
<sequence>MNLFPWKKSPQRTTLLDGNWSVCQECAPKALDPIPKVQTDLDRTALSHITVIRTRKTLAQLKIPNTWSQCSHQATDWTAVLGRGSYGVVRSMSLGRCVKHFGSRREFFYECIFNDIVRARREKHPLNRGGDRILCFLEPCVPCRALIFPQLTGNLLNADFKHVNPERLAVEFSELREGVSFLNNICGIVHCDISPENILIKGELTTAYWRLMIGDLGSASLHTGTPWTGVMVTSKLGFVQHTYHFKAPARFICKHMYRPSCLLYRCLLSCAGGPQARMLDQPFQITPQLGLTIDMSSLGYSLLACLEKYLQPADPFPQQGALADASSESAHPLFYLRCMVPRVVIAEIFSVAWDVPLDLGIDSSGHAPAIPLREAYRRFFANQCSLYRAQYKEDALENASSRLCNSKLKLVLQKLLVRDYFSHCGNCGDHGFFLR</sequence>
<dbReference type="Proteomes" id="UP000133219">
    <property type="component" value="Segment"/>
</dbReference>
<accession>G9JMP2</accession>
<dbReference type="SUPFAM" id="SSF56112">
    <property type="entry name" value="Protein kinase-like (PK-like)"/>
    <property type="match status" value="1"/>
</dbReference>
<proteinExistence type="predicted"/>
<evidence type="ECO:0000259" key="1">
    <source>
        <dbReference type="PROSITE" id="PS50011"/>
    </source>
</evidence>
<evidence type="ECO:0000313" key="5">
    <source>
        <dbReference type="Proteomes" id="UP000133219"/>
    </source>
</evidence>
<dbReference type="GO" id="GO:0005524">
    <property type="term" value="F:ATP binding"/>
    <property type="evidence" value="ECO:0007669"/>
    <property type="project" value="InterPro"/>
</dbReference>
<dbReference type="KEGG" id="vg:3416425"/>
<evidence type="ECO:0000313" key="3">
    <source>
        <dbReference type="EMBL" id="AEW87759.1"/>
    </source>
</evidence>
<dbReference type="InterPro" id="IPR008266">
    <property type="entry name" value="Tyr_kinase_AS"/>
</dbReference>
<dbReference type="GeneID" id="3416425"/>
<dbReference type="Gene3D" id="1.10.510.10">
    <property type="entry name" value="Transferase(Phosphotransferase) domain 1"/>
    <property type="match status" value="1"/>
</dbReference>
<dbReference type="GO" id="GO:0004672">
    <property type="term" value="F:protein kinase activity"/>
    <property type="evidence" value="ECO:0007669"/>
    <property type="project" value="InterPro"/>
</dbReference>
<dbReference type="PROSITE" id="PS00109">
    <property type="entry name" value="PROTEIN_KINASE_TYR"/>
    <property type="match status" value="1"/>
</dbReference>